<feature type="compositionally biased region" description="Basic and acidic residues" evidence="8">
    <location>
        <begin position="24"/>
        <end position="50"/>
    </location>
</feature>
<feature type="transmembrane region" description="Helical" evidence="7">
    <location>
        <begin position="138"/>
        <end position="158"/>
    </location>
</feature>
<dbReference type="EMBL" id="MWWV01000016">
    <property type="protein sequence ID" value="OZG56575.1"/>
    <property type="molecule type" value="Genomic_DNA"/>
</dbReference>
<accession>A0A261FC05</accession>
<evidence type="ECO:0000313" key="9">
    <source>
        <dbReference type="EMBL" id="OZG56575.1"/>
    </source>
</evidence>
<dbReference type="AlphaFoldDB" id="A0A261FC05"/>
<sequence length="159" mass="18073">MAEQDEQKLDETKADTVTDTTADVDVKEPDDKTVDVADKDETADKDKSDDKDDDFGISMDKVEAVLNKSVDEAAMTPQMRKMFARQQENTKRVEESIKGTKSNPAWFVPLFCALLVIGLVWVVVYYMTYDYPIPNIGAWNLAIGFGIMLIGFLMTMWWR</sequence>
<keyword evidence="1 7" id="KW-1003">Cell membrane</keyword>
<comment type="subcellular location">
    <subcellularLocation>
        <location evidence="7">Cell membrane</location>
        <topology evidence="7">Multi-pass membrane protein</topology>
    </subcellularLocation>
</comment>
<keyword evidence="4 7" id="KW-1133">Transmembrane helix</keyword>
<evidence type="ECO:0000256" key="4">
    <source>
        <dbReference type="ARBA" id="ARBA00022989"/>
    </source>
</evidence>
<dbReference type="GO" id="GO:0051301">
    <property type="term" value="P:cell division"/>
    <property type="evidence" value="ECO:0007669"/>
    <property type="project" value="UniProtKB-UniRule"/>
</dbReference>
<keyword evidence="5 7" id="KW-0472">Membrane</keyword>
<evidence type="ECO:0000256" key="3">
    <source>
        <dbReference type="ARBA" id="ARBA00022692"/>
    </source>
</evidence>
<keyword evidence="3 7" id="KW-0812">Transmembrane</keyword>
<dbReference type="Pfam" id="PF06781">
    <property type="entry name" value="CrgA"/>
    <property type="match status" value="1"/>
</dbReference>
<evidence type="ECO:0000313" key="10">
    <source>
        <dbReference type="Proteomes" id="UP000216444"/>
    </source>
</evidence>
<protein>
    <recommendedName>
        <fullName evidence="7">Cell division protein CrgA</fullName>
    </recommendedName>
</protein>
<feature type="region of interest" description="Disordered" evidence="8">
    <location>
        <begin position="1"/>
        <end position="55"/>
    </location>
</feature>
<feature type="compositionally biased region" description="Basic and acidic residues" evidence="8">
    <location>
        <begin position="1"/>
        <end position="16"/>
    </location>
</feature>
<comment type="similarity">
    <text evidence="7">Belongs to the CrgA family.</text>
</comment>
<keyword evidence="6 7" id="KW-0131">Cell cycle</keyword>
<dbReference type="Proteomes" id="UP000216444">
    <property type="component" value="Unassembled WGS sequence"/>
</dbReference>
<keyword evidence="2 7" id="KW-0132">Cell division</keyword>
<dbReference type="HAMAP" id="MF_00631">
    <property type="entry name" value="CrgA"/>
    <property type="match status" value="1"/>
</dbReference>
<evidence type="ECO:0000256" key="2">
    <source>
        <dbReference type="ARBA" id="ARBA00022618"/>
    </source>
</evidence>
<name>A0A261FC05_9BIFI</name>
<evidence type="ECO:0000256" key="6">
    <source>
        <dbReference type="ARBA" id="ARBA00023306"/>
    </source>
</evidence>
<comment type="function">
    <text evidence="7">Involved in cell division.</text>
</comment>
<dbReference type="NCBIfam" id="NF002593">
    <property type="entry name" value="PRK02251.1-2"/>
    <property type="match status" value="1"/>
</dbReference>
<proteinExistence type="inferred from homology"/>
<organism evidence="9 10">
    <name type="scientific">Bifidobacterium tissieri</name>
    <dbReference type="NCBI Taxonomy" id="1630162"/>
    <lineage>
        <taxon>Bacteria</taxon>
        <taxon>Bacillati</taxon>
        <taxon>Actinomycetota</taxon>
        <taxon>Actinomycetes</taxon>
        <taxon>Bifidobacteriales</taxon>
        <taxon>Bifidobacteriaceae</taxon>
        <taxon>Bifidobacterium</taxon>
    </lineage>
</organism>
<feature type="transmembrane region" description="Helical" evidence="7">
    <location>
        <begin position="106"/>
        <end position="126"/>
    </location>
</feature>
<reference evidence="9 10" key="1">
    <citation type="journal article" date="2017" name="BMC Genomics">
        <title>Comparative genomic and phylogenomic analyses of the Bifidobacteriaceae family.</title>
        <authorList>
            <person name="Lugli G.A."/>
            <person name="Milani C."/>
            <person name="Turroni F."/>
            <person name="Duranti S."/>
            <person name="Mancabelli L."/>
            <person name="Mangifesta M."/>
            <person name="Ferrario C."/>
            <person name="Modesto M."/>
            <person name="Mattarelli P."/>
            <person name="Jiri K."/>
            <person name="van Sinderen D."/>
            <person name="Ventura M."/>
        </authorList>
    </citation>
    <scope>NUCLEOTIDE SEQUENCE [LARGE SCALE GENOMIC DNA]</scope>
    <source>
        <strain evidence="9 10">DSM 100201</strain>
    </source>
</reference>
<evidence type="ECO:0000256" key="1">
    <source>
        <dbReference type="ARBA" id="ARBA00022475"/>
    </source>
</evidence>
<dbReference type="GO" id="GO:0005886">
    <property type="term" value="C:plasma membrane"/>
    <property type="evidence" value="ECO:0007669"/>
    <property type="project" value="UniProtKB-SubCell"/>
</dbReference>
<evidence type="ECO:0000256" key="7">
    <source>
        <dbReference type="HAMAP-Rule" id="MF_00631"/>
    </source>
</evidence>
<keyword evidence="10" id="KW-1185">Reference proteome</keyword>
<dbReference type="RefSeq" id="WP_094664910.1">
    <property type="nucleotide sequence ID" value="NZ_MWWV01000016.1"/>
</dbReference>
<evidence type="ECO:0000256" key="5">
    <source>
        <dbReference type="ARBA" id="ARBA00023136"/>
    </source>
</evidence>
<comment type="caution">
    <text evidence="9">The sequence shown here is derived from an EMBL/GenBank/DDBJ whole genome shotgun (WGS) entry which is preliminary data.</text>
</comment>
<dbReference type="InterPro" id="IPR009619">
    <property type="entry name" value="CrgA"/>
</dbReference>
<gene>
    <name evidence="7" type="primary">crgA</name>
    <name evidence="9" type="ORF">BTIS_1876</name>
</gene>
<evidence type="ECO:0000256" key="8">
    <source>
        <dbReference type="SAM" id="MobiDB-lite"/>
    </source>
</evidence>